<protein>
    <submittedName>
        <fullName evidence="1">Uncharacterized protein</fullName>
    </submittedName>
</protein>
<evidence type="ECO:0000313" key="1">
    <source>
        <dbReference type="EMBL" id="GFA91079.1"/>
    </source>
</evidence>
<dbReference type="EMBL" id="BKCJ010512464">
    <property type="protein sequence ID" value="GFA91079.1"/>
    <property type="molecule type" value="Genomic_DNA"/>
</dbReference>
<accession>A0A699KHZ8</accession>
<sequence>IQKQEIKEEDEMTLPSTMGGGYLYFCSFYGPGSGLLGLSPDTRDRVGFSFTRNGVATPTRMVTTGHNELSVDFSDGGRIVAASGKNC</sequence>
<feature type="non-terminal residue" evidence="1">
    <location>
        <position position="1"/>
    </location>
</feature>
<gene>
    <name evidence="1" type="ORF">Tci_663051</name>
</gene>
<comment type="caution">
    <text evidence="1">The sequence shown here is derived from an EMBL/GenBank/DDBJ whole genome shotgun (WGS) entry which is preliminary data.</text>
</comment>
<organism evidence="1">
    <name type="scientific">Tanacetum cinerariifolium</name>
    <name type="common">Dalmatian daisy</name>
    <name type="synonym">Chrysanthemum cinerariifolium</name>
    <dbReference type="NCBI Taxonomy" id="118510"/>
    <lineage>
        <taxon>Eukaryota</taxon>
        <taxon>Viridiplantae</taxon>
        <taxon>Streptophyta</taxon>
        <taxon>Embryophyta</taxon>
        <taxon>Tracheophyta</taxon>
        <taxon>Spermatophyta</taxon>
        <taxon>Magnoliopsida</taxon>
        <taxon>eudicotyledons</taxon>
        <taxon>Gunneridae</taxon>
        <taxon>Pentapetalae</taxon>
        <taxon>asterids</taxon>
        <taxon>campanulids</taxon>
        <taxon>Asterales</taxon>
        <taxon>Asteraceae</taxon>
        <taxon>Asteroideae</taxon>
        <taxon>Anthemideae</taxon>
        <taxon>Anthemidinae</taxon>
        <taxon>Tanacetum</taxon>
    </lineage>
</organism>
<dbReference type="AlphaFoldDB" id="A0A699KHZ8"/>
<reference evidence="1" key="1">
    <citation type="journal article" date="2019" name="Sci. Rep.">
        <title>Draft genome of Tanacetum cinerariifolium, the natural source of mosquito coil.</title>
        <authorList>
            <person name="Yamashiro T."/>
            <person name="Shiraishi A."/>
            <person name="Satake H."/>
            <person name="Nakayama K."/>
        </authorList>
    </citation>
    <scope>NUCLEOTIDE SEQUENCE</scope>
</reference>
<name>A0A699KHZ8_TANCI</name>
<proteinExistence type="predicted"/>